<evidence type="ECO:0000256" key="3">
    <source>
        <dbReference type="ARBA" id="ARBA00022475"/>
    </source>
</evidence>
<evidence type="ECO:0000256" key="6">
    <source>
        <dbReference type="ARBA" id="ARBA00023136"/>
    </source>
</evidence>
<dbReference type="InterPro" id="IPR000515">
    <property type="entry name" value="MetI-like"/>
</dbReference>
<dbReference type="SUPFAM" id="SSF161098">
    <property type="entry name" value="MetI-like"/>
    <property type="match status" value="1"/>
</dbReference>
<evidence type="ECO:0000256" key="2">
    <source>
        <dbReference type="ARBA" id="ARBA00022448"/>
    </source>
</evidence>
<evidence type="ECO:0000256" key="4">
    <source>
        <dbReference type="ARBA" id="ARBA00022692"/>
    </source>
</evidence>
<feature type="transmembrane region" description="Helical" evidence="7">
    <location>
        <begin position="250"/>
        <end position="275"/>
    </location>
</feature>
<evidence type="ECO:0000256" key="1">
    <source>
        <dbReference type="ARBA" id="ARBA00004651"/>
    </source>
</evidence>
<protein>
    <submittedName>
        <fullName evidence="9">ABC transporter permease</fullName>
    </submittedName>
</protein>
<dbReference type="Gene3D" id="1.10.3720.10">
    <property type="entry name" value="MetI-like"/>
    <property type="match status" value="1"/>
</dbReference>
<dbReference type="Proteomes" id="UP001325479">
    <property type="component" value="Chromosome"/>
</dbReference>
<dbReference type="InterPro" id="IPR050366">
    <property type="entry name" value="BP-dependent_transpt_permease"/>
</dbReference>
<keyword evidence="4 7" id="KW-0812">Transmembrane</keyword>
<dbReference type="PANTHER" id="PTHR43386">
    <property type="entry name" value="OLIGOPEPTIDE TRANSPORT SYSTEM PERMEASE PROTEIN APPC"/>
    <property type="match status" value="1"/>
</dbReference>
<dbReference type="InterPro" id="IPR035906">
    <property type="entry name" value="MetI-like_sf"/>
</dbReference>
<comment type="similarity">
    <text evidence="7">Belongs to the binding-protein-dependent transport system permease family.</text>
</comment>
<keyword evidence="6 7" id="KW-0472">Membrane</keyword>
<feature type="transmembrane region" description="Helical" evidence="7">
    <location>
        <begin position="90"/>
        <end position="112"/>
    </location>
</feature>
<feature type="transmembrane region" description="Helical" evidence="7">
    <location>
        <begin position="28"/>
        <end position="48"/>
    </location>
</feature>
<dbReference type="CDD" id="cd06261">
    <property type="entry name" value="TM_PBP2"/>
    <property type="match status" value="1"/>
</dbReference>
<dbReference type="PROSITE" id="PS50928">
    <property type="entry name" value="ABC_TM1"/>
    <property type="match status" value="1"/>
</dbReference>
<dbReference type="Pfam" id="PF00528">
    <property type="entry name" value="BPD_transp_1"/>
    <property type="match status" value="1"/>
</dbReference>
<keyword evidence="3" id="KW-1003">Cell membrane</keyword>
<keyword evidence="10" id="KW-1185">Reference proteome</keyword>
<keyword evidence="5 7" id="KW-1133">Transmembrane helix</keyword>
<reference evidence="9 10" key="1">
    <citation type="submission" date="2023-12" db="EMBL/GenBank/DDBJ databases">
        <title>Genome sequencing and assembly of bacterial species from a model synthetic community.</title>
        <authorList>
            <person name="Hogle S.L."/>
        </authorList>
    </citation>
    <scope>NUCLEOTIDE SEQUENCE [LARGE SCALE GENOMIC DNA]</scope>
    <source>
        <strain evidence="9 10">HAMBI 2494</strain>
    </source>
</reference>
<evidence type="ECO:0000313" key="10">
    <source>
        <dbReference type="Proteomes" id="UP001325479"/>
    </source>
</evidence>
<feature type="domain" description="ABC transmembrane type-1" evidence="8">
    <location>
        <begin position="86"/>
        <end position="275"/>
    </location>
</feature>
<dbReference type="EMBL" id="CP139965">
    <property type="protein sequence ID" value="WQD78402.1"/>
    <property type="molecule type" value="Genomic_DNA"/>
</dbReference>
<comment type="subcellular location">
    <subcellularLocation>
        <location evidence="1 7">Cell membrane</location>
        <topology evidence="1 7">Multi-pass membrane protein</topology>
    </subcellularLocation>
</comment>
<dbReference type="PANTHER" id="PTHR43386:SF1">
    <property type="entry name" value="D,D-DIPEPTIDE TRANSPORT SYSTEM PERMEASE PROTEIN DDPC-RELATED"/>
    <property type="match status" value="1"/>
</dbReference>
<dbReference type="RefSeq" id="WP_114809542.1">
    <property type="nucleotide sequence ID" value="NZ_CP139965.1"/>
</dbReference>
<evidence type="ECO:0000256" key="5">
    <source>
        <dbReference type="ARBA" id="ARBA00022989"/>
    </source>
</evidence>
<evidence type="ECO:0000259" key="8">
    <source>
        <dbReference type="PROSITE" id="PS50928"/>
    </source>
</evidence>
<evidence type="ECO:0000313" key="9">
    <source>
        <dbReference type="EMBL" id="WQD78402.1"/>
    </source>
</evidence>
<gene>
    <name evidence="9" type="ORF">U0042_01410</name>
</gene>
<name>A0ABZ0WM06_9BURK</name>
<proteinExistence type="inferred from homology"/>
<organism evidence="9 10">
    <name type="scientific">Paraburkholderia kururiensis</name>
    <dbReference type="NCBI Taxonomy" id="984307"/>
    <lineage>
        <taxon>Bacteria</taxon>
        <taxon>Pseudomonadati</taxon>
        <taxon>Pseudomonadota</taxon>
        <taxon>Betaproteobacteria</taxon>
        <taxon>Burkholderiales</taxon>
        <taxon>Burkholderiaceae</taxon>
        <taxon>Paraburkholderia</taxon>
    </lineage>
</organism>
<evidence type="ECO:0000256" key="7">
    <source>
        <dbReference type="RuleBase" id="RU363032"/>
    </source>
</evidence>
<sequence>MTTPIEASSGSRVTAARPQGLRAPRCPWLSLGFLLACAVVCVAAPLLAPHAADEVFAGNWEPPSRLAWLGTDNLGRDMLSRLLWSTRTTLTLALLSVLFASLTGGMAGLVAGLRGGWLDTVLARLADVLMSIPSLVFALVALSVVTPGALTLCIVVGLLEGMRLFRVTRALAASVSPLDYIDVARLRGDRLATLVVREVLPNIATPLVAELGLRLVFAVLMIATLSFLGLGLPPPATDWGSLAKDNKDGVLFGVAAALFPGLLIAAFSLSVNRVLEWGTRRGR</sequence>
<feature type="transmembrane region" description="Helical" evidence="7">
    <location>
        <begin position="211"/>
        <end position="230"/>
    </location>
</feature>
<keyword evidence="2 7" id="KW-0813">Transport</keyword>
<feature type="transmembrane region" description="Helical" evidence="7">
    <location>
        <begin position="132"/>
        <end position="159"/>
    </location>
</feature>
<accession>A0ABZ0WM06</accession>